<gene>
    <name evidence="2" type="ORF">APLA_LOCUS14549</name>
    <name evidence="1" type="ORF">APLA_LOCUS6101</name>
</gene>
<comment type="caution">
    <text evidence="1">The sequence shown here is derived from an EMBL/GenBank/DDBJ whole genome shotgun (WGS) entry which is preliminary data.</text>
</comment>
<proteinExistence type="predicted"/>
<evidence type="ECO:0000313" key="1">
    <source>
        <dbReference type="EMBL" id="CAB3233477.1"/>
    </source>
</evidence>
<evidence type="ECO:0000313" key="4">
    <source>
        <dbReference type="Proteomes" id="UP000494256"/>
    </source>
</evidence>
<dbReference type="EMBL" id="CADEBC010000563">
    <property type="protein sequence ID" value="CAB3254469.1"/>
    <property type="molecule type" value="Genomic_DNA"/>
</dbReference>
<evidence type="ECO:0000313" key="2">
    <source>
        <dbReference type="EMBL" id="CAB3254469.1"/>
    </source>
</evidence>
<dbReference type="EMBL" id="CADEBD010000293">
    <property type="protein sequence ID" value="CAB3233477.1"/>
    <property type="molecule type" value="Genomic_DNA"/>
</dbReference>
<dbReference type="Proteomes" id="UP000494256">
    <property type="component" value="Unassembled WGS sequence"/>
</dbReference>
<name>A0A8S0ZI52_ARCPL</name>
<keyword evidence="3" id="KW-1185">Reference proteome</keyword>
<dbReference type="OrthoDB" id="7445705at2759"/>
<protein>
    <submittedName>
        <fullName evidence="1">Uncharacterized protein</fullName>
    </submittedName>
</protein>
<sequence>MESIFALVKALGNNNVGGVVKLLKDAGLFEGSGKKEDYFRSLFKGLESIESEQFTAAMRQFGDKYGNTMEQMTDKLMMKAPPVLRQFNSDRDIPVVHQSTCSTETETELSNEHFH</sequence>
<organism evidence="1 4">
    <name type="scientific">Arctia plantaginis</name>
    <name type="common">Wood tiger moth</name>
    <name type="synonym">Phalaena plantaginis</name>
    <dbReference type="NCBI Taxonomy" id="874455"/>
    <lineage>
        <taxon>Eukaryota</taxon>
        <taxon>Metazoa</taxon>
        <taxon>Ecdysozoa</taxon>
        <taxon>Arthropoda</taxon>
        <taxon>Hexapoda</taxon>
        <taxon>Insecta</taxon>
        <taxon>Pterygota</taxon>
        <taxon>Neoptera</taxon>
        <taxon>Endopterygota</taxon>
        <taxon>Lepidoptera</taxon>
        <taxon>Glossata</taxon>
        <taxon>Ditrysia</taxon>
        <taxon>Noctuoidea</taxon>
        <taxon>Erebidae</taxon>
        <taxon>Arctiinae</taxon>
        <taxon>Arctia</taxon>
    </lineage>
</organism>
<accession>A0A8S0ZI52</accession>
<reference evidence="3 4" key="1">
    <citation type="submission" date="2020-04" db="EMBL/GenBank/DDBJ databases">
        <authorList>
            <person name="Wallbank WR R."/>
            <person name="Pardo Diaz C."/>
            <person name="Kozak K."/>
            <person name="Martin S."/>
            <person name="Jiggins C."/>
            <person name="Moest M."/>
            <person name="Warren A I."/>
            <person name="Byers J.R.P. K."/>
            <person name="Montejo-Kovacevich G."/>
            <person name="Yen C E."/>
        </authorList>
    </citation>
    <scope>NUCLEOTIDE SEQUENCE [LARGE SCALE GENOMIC DNA]</scope>
</reference>
<evidence type="ECO:0000313" key="3">
    <source>
        <dbReference type="Proteomes" id="UP000494106"/>
    </source>
</evidence>
<dbReference type="AlphaFoldDB" id="A0A8S0ZI52"/>
<dbReference type="Proteomes" id="UP000494106">
    <property type="component" value="Unassembled WGS sequence"/>
</dbReference>